<dbReference type="GeneID" id="41991221"/>
<evidence type="ECO:0000313" key="2">
    <source>
        <dbReference type="EMBL" id="RBR25338.1"/>
    </source>
</evidence>
<dbReference type="AlphaFoldDB" id="A0A366S8U8"/>
<organism evidence="2 3">
    <name type="scientific">Fusarium coffeatum</name>
    <dbReference type="NCBI Taxonomy" id="231269"/>
    <lineage>
        <taxon>Eukaryota</taxon>
        <taxon>Fungi</taxon>
        <taxon>Dikarya</taxon>
        <taxon>Ascomycota</taxon>
        <taxon>Pezizomycotina</taxon>
        <taxon>Sordariomycetes</taxon>
        <taxon>Hypocreomycetidae</taxon>
        <taxon>Hypocreales</taxon>
        <taxon>Nectriaceae</taxon>
        <taxon>Fusarium</taxon>
        <taxon>Fusarium incarnatum-equiseti species complex</taxon>
    </lineage>
</organism>
<feature type="transmembrane region" description="Helical" evidence="1">
    <location>
        <begin position="342"/>
        <end position="362"/>
    </location>
</feature>
<dbReference type="Proteomes" id="UP000253153">
    <property type="component" value="Unassembled WGS sequence"/>
</dbReference>
<feature type="transmembrane region" description="Helical" evidence="1">
    <location>
        <begin position="182"/>
        <end position="204"/>
    </location>
</feature>
<evidence type="ECO:0000256" key="1">
    <source>
        <dbReference type="SAM" id="Phobius"/>
    </source>
</evidence>
<dbReference type="OrthoDB" id="5100464at2759"/>
<protein>
    <submittedName>
        <fullName evidence="2">Uncharacterized protein</fullName>
    </submittedName>
</protein>
<gene>
    <name evidence="2" type="ORF">FIESC28_01775</name>
</gene>
<keyword evidence="1" id="KW-1133">Transmembrane helix</keyword>
<accession>A0A366S8U8</accession>
<reference evidence="2 3" key="1">
    <citation type="submission" date="2018-06" db="EMBL/GenBank/DDBJ databases">
        <title>Fusarium incarnatum-equiseti species complex species 28.</title>
        <authorList>
            <person name="Gardiner D.M."/>
        </authorList>
    </citation>
    <scope>NUCLEOTIDE SEQUENCE [LARGE SCALE GENOMIC DNA]</scope>
    <source>
        <strain evidence="2 3">FIESC_28</strain>
    </source>
</reference>
<keyword evidence="1" id="KW-0812">Transmembrane</keyword>
<dbReference type="RefSeq" id="XP_031019929.1">
    <property type="nucleotide sequence ID" value="XM_031155925.1"/>
</dbReference>
<keyword evidence="3" id="KW-1185">Reference proteome</keyword>
<name>A0A366S8U8_9HYPO</name>
<comment type="caution">
    <text evidence="2">The sequence shown here is derived from an EMBL/GenBank/DDBJ whole genome shotgun (WGS) entry which is preliminary data.</text>
</comment>
<proteinExistence type="predicted"/>
<feature type="transmembrane region" description="Helical" evidence="1">
    <location>
        <begin position="313"/>
        <end position="336"/>
    </location>
</feature>
<keyword evidence="1" id="KW-0472">Membrane</keyword>
<feature type="transmembrane region" description="Helical" evidence="1">
    <location>
        <begin position="210"/>
        <end position="232"/>
    </location>
</feature>
<dbReference type="EMBL" id="QKXC01000039">
    <property type="protein sequence ID" value="RBR25338.1"/>
    <property type="molecule type" value="Genomic_DNA"/>
</dbReference>
<sequence length="424" mass="46732">MAAIIAAVGSVIGYVGAEVAEESLFERILWPQRFYNVLDFTTAVKLTILTPMGGPLHRAAIGVLDHFRQHGLYSGRAVGTMLGTAFFPDRGVAYSHHNTATEKERNIQKQSRNCIWVEVLRHIKPGTQASTTVSRNAATPGIEAQVMRKVKRSVHPVFRLRLEVIAVDALPQMATVIKENHFTIWMMLGVLLSELVSVGVAVAVGAIGRYYVFTALLGIPIVFKLLAIAVSVQREDFQLDHLLPKTFDPTPAIGQLPPEPTPPAESQLQFFELLDPKTGISLIETSHPDILHTFTRHYGHPLRATSLDRTMEIFNIVIVYVFALKFPAELIALAWAPEVVQWMWLAYQVYAVSAMHLARLVGWTGCGRTEGLLAKVLQDNGIAYLASGNGASVVRAVLDVEVFAGVAEAEARRQEILSESLRLK</sequence>
<evidence type="ECO:0000313" key="3">
    <source>
        <dbReference type="Proteomes" id="UP000253153"/>
    </source>
</evidence>